<evidence type="ECO:0000256" key="6">
    <source>
        <dbReference type="ARBA" id="ARBA00023163"/>
    </source>
</evidence>
<sequence length="179" mass="21243">NFDITFYRACAAFFKRTKSLGKQYACRTRDGRCAPERGMKFRCRACRYERCVAVGMEYEGLMRLRRNPVVIPVLDRMKTEAKVFMNRRRERELSIINVHGGNRRIPHPTEELYDVHPDTCIEIFRLYVEEAPTFFISVFPAFTELDNMEHEVLFKDFIGKMGIIEAYYRTRQLFGESKK</sequence>
<keyword evidence="8" id="KW-0539">Nucleus</keyword>
<evidence type="ECO:0000256" key="7">
    <source>
        <dbReference type="ARBA" id="ARBA00023170"/>
    </source>
</evidence>
<keyword evidence="7" id="KW-0675">Receptor</keyword>
<evidence type="ECO:0000256" key="5">
    <source>
        <dbReference type="ARBA" id="ARBA00023125"/>
    </source>
</evidence>
<dbReference type="Gene3D" id="3.30.50.10">
    <property type="entry name" value="Erythroid Transcription Factor GATA-1, subunit A"/>
    <property type="match status" value="1"/>
</dbReference>
<feature type="non-terminal residue" evidence="10">
    <location>
        <position position="179"/>
    </location>
</feature>
<keyword evidence="1" id="KW-0479">Metal-binding</keyword>
<protein>
    <recommendedName>
        <fullName evidence="9">Nuclear receptor domain-containing protein</fullName>
    </recommendedName>
</protein>
<evidence type="ECO:0000256" key="3">
    <source>
        <dbReference type="ARBA" id="ARBA00022833"/>
    </source>
</evidence>
<dbReference type="SUPFAM" id="SSF57716">
    <property type="entry name" value="Glucocorticoid receptor-like (DNA-binding domain)"/>
    <property type="match status" value="1"/>
</dbReference>
<dbReference type="InterPro" id="IPR013088">
    <property type="entry name" value="Znf_NHR/GATA"/>
</dbReference>
<feature type="non-terminal residue" evidence="10">
    <location>
        <position position="1"/>
    </location>
</feature>
<keyword evidence="2" id="KW-0863">Zinc-finger</keyword>
<dbReference type="EMBL" id="BTRK01000003">
    <property type="protein sequence ID" value="GMR40052.1"/>
    <property type="molecule type" value="Genomic_DNA"/>
</dbReference>
<dbReference type="PANTHER" id="PTHR46011">
    <property type="entry name" value="NUCLEAR HORMONE RECEPTOR FAMILY MEMBER NHR-86-RELATED"/>
    <property type="match status" value="1"/>
</dbReference>
<comment type="caution">
    <text evidence="10">The sequence shown here is derived from an EMBL/GenBank/DDBJ whole genome shotgun (WGS) entry which is preliminary data.</text>
</comment>
<keyword evidence="11" id="KW-1185">Reference proteome</keyword>
<evidence type="ECO:0000259" key="9">
    <source>
        <dbReference type="PROSITE" id="PS51030"/>
    </source>
</evidence>
<dbReference type="GO" id="GO:0008270">
    <property type="term" value="F:zinc ion binding"/>
    <property type="evidence" value="ECO:0007669"/>
    <property type="project" value="UniProtKB-KW"/>
</dbReference>
<dbReference type="AlphaFoldDB" id="A0AAN5CDY8"/>
<organism evidence="10 11">
    <name type="scientific">Pristionchus mayeri</name>
    <dbReference type="NCBI Taxonomy" id="1317129"/>
    <lineage>
        <taxon>Eukaryota</taxon>
        <taxon>Metazoa</taxon>
        <taxon>Ecdysozoa</taxon>
        <taxon>Nematoda</taxon>
        <taxon>Chromadorea</taxon>
        <taxon>Rhabditida</taxon>
        <taxon>Rhabditina</taxon>
        <taxon>Diplogasteromorpha</taxon>
        <taxon>Diplogasteroidea</taxon>
        <taxon>Neodiplogasteridae</taxon>
        <taxon>Pristionchus</taxon>
    </lineage>
</organism>
<dbReference type="GO" id="GO:0003700">
    <property type="term" value="F:DNA-binding transcription factor activity"/>
    <property type="evidence" value="ECO:0007669"/>
    <property type="project" value="InterPro"/>
</dbReference>
<evidence type="ECO:0000256" key="4">
    <source>
        <dbReference type="ARBA" id="ARBA00023015"/>
    </source>
</evidence>
<reference evidence="11" key="1">
    <citation type="submission" date="2022-10" db="EMBL/GenBank/DDBJ databases">
        <title>Genome assembly of Pristionchus species.</title>
        <authorList>
            <person name="Yoshida K."/>
            <person name="Sommer R.J."/>
        </authorList>
    </citation>
    <scope>NUCLEOTIDE SEQUENCE [LARGE SCALE GENOMIC DNA]</scope>
    <source>
        <strain evidence="11">RS5460</strain>
    </source>
</reference>
<dbReference type="PROSITE" id="PS51030">
    <property type="entry name" value="NUCLEAR_REC_DBD_2"/>
    <property type="match status" value="1"/>
</dbReference>
<dbReference type="Proteomes" id="UP001328107">
    <property type="component" value="Unassembled WGS sequence"/>
</dbReference>
<gene>
    <name evidence="10" type="ORF">PMAYCL1PPCAC_10247</name>
</gene>
<feature type="domain" description="Nuclear receptor" evidence="9">
    <location>
        <begin position="1"/>
        <end position="63"/>
    </location>
</feature>
<keyword evidence="3" id="KW-0862">Zinc</keyword>
<keyword evidence="6" id="KW-0804">Transcription</keyword>
<dbReference type="SMART" id="SM00399">
    <property type="entry name" value="ZnF_C4"/>
    <property type="match status" value="1"/>
</dbReference>
<accession>A0AAN5CDY8</accession>
<proteinExistence type="predicted"/>
<keyword evidence="5" id="KW-0238">DNA-binding</keyword>
<name>A0AAN5CDY8_9BILA</name>
<evidence type="ECO:0000256" key="1">
    <source>
        <dbReference type="ARBA" id="ARBA00022723"/>
    </source>
</evidence>
<evidence type="ECO:0000256" key="2">
    <source>
        <dbReference type="ARBA" id="ARBA00022771"/>
    </source>
</evidence>
<dbReference type="Pfam" id="PF00105">
    <property type="entry name" value="zf-C4"/>
    <property type="match status" value="1"/>
</dbReference>
<dbReference type="GO" id="GO:0043565">
    <property type="term" value="F:sequence-specific DNA binding"/>
    <property type="evidence" value="ECO:0007669"/>
    <property type="project" value="InterPro"/>
</dbReference>
<evidence type="ECO:0000256" key="8">
    <source>
        <dbReference type="ARBA" id="ARBA00023242"/>
    </source>
</evidence>
<dbReference type="InterPro" id="IPR001628">
    <property type="entry name" value="Znf_hrmn_rcpt"/>
</dbReference>
<evidence type="ECO:0000313" key="11">
    <source>
        <dbReference type="Proteomes" id="UP001328107"/>
    </source>
</evidence>
<keyword evidence="4" id="KW-0805">Transcription regulation</keyword>
<dbReference type="PANTHER" id="PTHR46011:SF6">
    <property type="entry name" value="HIGH ZINC ACTIVATED NUCLEAR RECEPTOR PROTEIN"/>
    <property type="match status" value="1"/>
</dbReference>
<dbReference type="GO" id="GO:0005634">
    <property type="term" value="C:nucleus"/>
    <property type="evidence" value="ECO:0007669"/>
    <property type="project" value="TreeGrafter"/>
</dbReference>
<evidence type="ECO:0000313" key="10">
    <source>
        <dbReference type="EMBL" id="GMR40052.1"/>
    </source>
</evidence>